<dbReference type="AlphaFoldDB" id="A0A9P9ERX7"/>
<dbReference type="Proteomes" id="UP000738349">
    <property type="component" value="Unassembled WGS sequence"/>
</dbReference>
<feature type="region of interest" description="Disordered" evidence="1">
    <location>
        <begin position="188"/>
        <end position="209"/>
    </location>
</feature>
<proteinExistence type="predicted"/>
<dbReference type="OrthoDB" id="2823490at2759"/>
<name>A0A9P9ERX7_9HYPO</name>
<gene>
    <name evidence="2" type="ORF">EDB81DRAFT_948297</name>
</gene>
<dbReference type="EMBL" id="JAGMUV010000010">
    <property type="protein sequence ID" value="KAH7142100.1"/>
    <property type="molecule type" value="Genomic_DNA"/>
</dbReference>
<accession>A0A9P9ERX7</accession>
<organism evidence="2 3">
    <name type="scientific">Dactylonectria macrodidyma</name>
    <dbReference type="NCBI Taxonomy" id="307937"/>
    <lineage>
        <taxon>Eukaryota</taxon>
        <taxon>Fungi</taxon>
        <taxon>Dikarya</taxon>
        <taxon>Ascomycota</taxon>
        <taxon>Pezizomycotina</taxon>
        <taxon>Sordariomycetes</taxon>
        <taxon>Hypocreomycetidae</taxon>
        <taxon>Hypocreales</taxon>
        <taxon>Nectriaceae</taxon>
        <taxon>Dactylonectria</taxon>
    </lineage>
</organism>
<comment type="caution">
    <text evidence="2">The sequence shown here is derived from an EMBL/GenBank/DDBJ whole genome shotgun (WGS) entry which is preliminary data.</text>
</comment>
<evidence type="ECO:0000256" key="1">
    <source>
        <dbReference type="SAM" id="MobiDB-lite"/>
    </source>
</evidence>
<reference evidence="2" key="1">
    <citation type="journal article" date="2021" name="Nat. Commun.">
        <title>Genetic determinants of endophytism in the Arabidopsis root mycobiome.</title>
        <authorList>
            <person name="Mesny F."/>
            <person name="Miyauchi S."/>
            <person name="Thiergart T."/>
            <person name="Pickel B."/>
            <person name="Atanasova L."/>
            <person name="Karlsson M."/>
            <person name="Huettel B."/>
            <person name="Barry K.W."/>
            <person name="Haridas S."/>
            <person name="Chen C."/>
            <person name="Bauer D."/>
            <person name="Andreopoulos W."/>
            <person name="Pangilinan J."/>
            <person name="LaButti K."/>
            <person name="Riley R."/>
            <person name="Lipzen A."/>
            <person name="Clum A."/>
            <person name="Drula E."/>
            <person name="Henrissat B."/>
            <person name="Kohler A."/>
            <person name="Grigoriev I.V."/>
            <person name="Martin F.M."/>
            <person name="Hacquard S."/>
        </authorList>
    </citation>
    <scope>NUCLEOTIDE SEQUENCE</scope>
    <source>
        <strain evidence="2">MPI-CAGE-AT-0147</strain>
    </source>
</reference>
<feature type="compositionally biased region" description="Basic and acidic residues" evidence="1">
    <location>
        <begin position="193"/>
        <end position="204"/>
    </location>
</feature>
<sequence length="328" mass="38059">MSLLQIPREIRQKIFDLAICSPTTPPASPSVSQEGRTRLSQDAFDGSGIWHLRPQNPSLSLLLVNKQFNDEAQHALKHISTNYHVDIMFVKDYGLWPTWHIPILPDTQYINSINASFRLFNPTDDLEPRFQNSMSFISGDGGPELAVWSFYSLLTEFLARGPGYLGSKNDYIVKEININVLAPTDGGSHKSIVSRDQEPKNETKQRRRPVRSLFCDTSVTPEKRLAMYMANNLGSILHIGYHTTRYGMPLWENVADRIVFLVNGTEYKRFEMEDLIENHKINWWGETPSFITERKEKYQIWRHWLDERRQRIKEGIEINDESPVTYIM</sequence>
<evidence type="ECO:0000313" key="3">
    <source>
        <dbReference type="Proteomes" id="UP000738349"/>
    </source>
</evidence>
<protein>
    <submittedName>
        <fullName evidence="2">Uncharacterized protein</fullName>
    </submittedName>
</protein>
<evidence type="ECO:0000313" key="2">
    <source>
        <dbReference type="EMBL" id="KAH7142100.1"/>
    </source>
</evidence>
<keyword evidence="3" id="KW-1185">Reference proteome</keyword>